<dbReference type="PANTHER" id="PTHR15092:SF22">
    <property type="entry name" value="POLY(A)-SPECIFIC RIBONUCLEASE PNLDC1"/>
    <property type="match status" value="1"/>
</dbReference>
<sequence>MRKHMRMLMRRPVSQTLTLIERSFCSSTTTSFGIKNVTKSNFDAALLDLRQHIRAADFVAIDLEMTGITSAPWREAFELDRFDIRYLKLKDSANKFAVVQLGVCPFRWDPNVSAFLAHPHNFYVFPRQELSISGTSCEFMCQTASLEFLAKYQFDFNACINEGISYMSRGQEEEARRLFTSLYDDVFLDSHPSSKDIKDKPISRVADVLFTERMKSKISDWKNGLLQVRNRDHECQGSRKESFQQFENIFYLMRPAVKLHGFTSRQLRLIQLVTKNHFDDLAYIRVSGEGTSLQQLLVYTDSTTDKDLLMKEVKGILLKETELKIKNAVGLRHVIDLLSSEKKLVVGHNCFLDIAHLYSKFIAPLPATGEDYISSIAKHFPYIIDTKLLLNNNNVFQVIKQKRSTSLAKAFAFLCPDIVSGVKTSGSAYKPCIKVEVQVDDTRSSNWNSGAKHEAGYDAFMTGCVFAQACSHLGIKFESQVPSPSLALEEKLQGCINTLYLSWINGEIIDLTTGKRIVESSGSSDRKYHHSKIFFSNIVLLWGFPSKLKAAEIKECICKVFGQSSVASIYHLDETAVFVKFSKAELVTDFLHLKATLEKNNDPISVLHPLSKILDGGCTCAANYEVYKEICESPISEMLFADQAATIGIKWKTKLFVPKQKESHRETLGPEDGQFTGSTSPSEKEIKKLVSVLDGLSSGRTSNRLADSLHLAQAQIGR</sequence>
<dbReference type="OrthoDB" id="1432093at2759"/>
<dbReference type="Proteomes" id="UP000077755">
    <property type="component" value="Chromosome 5"/>
</dbReference>
<reference evidence="3" key="1">
    <citation type="journal article" date="2016" name="Nat. Genet.">
        <title>A high-quality carrot genome assembly provides new insights into carotenoid accumulation and asterid genome evolution.</title>
        <authorList>
            <person name="Iorizzo M."/>
            <person name="Ellison S."/>
            <person name="Senalik D."/>
            <person name="Zeng P."/>
            <person name="Satapoomin P."/>
            <person name="Huang J."/>
            <person name="Bowman M."/>
            <person name="Iovene M."/>
            <person name="Sanseverino W."/>
            <person name="Cavagnaro P."/>
            <person name="Yildiz M."/>
            <person name="Macko-Podgorni A."/>
            <person name="Moranska E."/>
            <person name="Grzebelus E."/>
            <person name="Grzebelus D."/>
            <person name="Ashrafi H."/>
            <person name="Zheng Z."/>
            <person name="Cheng S."/>
            <person name="Spooner D."/>
            <person name="Van Deynze A."/>
            <person name="Simon P."/>
        </authorList>
    </citation>
    <scope>NUCLEOTIDE SEQUENCE</scope>
    <source>
        <tissue evidence="3">Leaf</tissue>
    </source>
</reference>
<reference evidence="3" key="2">
    <citation type="submission" date="2022-03" db="EMBL/GenBank/DDBJ databases">
        <title>Draft title - Genomic analysis of global carrot germplasm unveils the trajectory of domestication and the origin of high carotenoid orange carrot.</title>
        <authorList>
            <person name="Iorizzo M."/>
            <person name="Ellison S."/>
            <person name="Senalik D."/>
            <person name="Macko-Podgorni A."/>
            <person name="Grzebelus D."/>
            <person name="Bostan H."/>
            <person name="Rolling W."/>
            <person name="Curaba J."/>
            <person name="Simon P."/>
        </authorList>
    </citation>
    <scope>NUCLEOTIDE SEQUENCE</scope>
    <source>
        <tissue evidence="3">Leaf</tissue>
    </source>
</reference>
<evidence type="ECO:0000313" key="4">
    <source>
        <dbReference type="Proteomes" id="UP000077755"/>
    </source>
</evidence>
<gene>
    <name evidence="3" type="ORF">DCAR_0519530</name>
</gene>
<dbReference type="KEGG" id="dcr:108223616"/>
<dbReference type="AlphaFoldDB" id="A0A164Y126"/>
<dbReference type="InterPro" id="IPR051181">
    <property type="entry name" value="CAF1_poly(A)_ribonucleases"/>
</dbReference>
<name>A0A164Y126_DAUCS</name>
<dbReference type="Gene3D" id="3.30.420.10">
    <property type="entry name" value="Ribonuclease H-like superfamily/Ribonuclease H"/>
    <property type="match status" value="2"/>
</dbReference>
<dbReference type="InterPro" id="IPR036397">
    <property type="entry name" value="RNaseH_sf"/>
</dbReference>
<proteinExistence type="inferred from homology"/>
<dbReference type="GO" id="GO:0003723">
    <property type="term" value="F:RNA binding"/>
    <property type="evidence" value="ECO:0007669"/>
    <property type="project" value="TreeGrafter"/>
</dbReference>
<evidence type="ECO:0000313" key="3">
    <source>
        <dbReference type="EMBL" id="WOH00172.1"/>
    </source>
</evidence>
<dbReference type="OMA" id="TIREWRD"/>
<evidence type="ECO:0000256" key="2">
    <source>
        <dbReference type="ARBA" id="ARBA00008372"/>
    </source>
</evidence>
<dbReference type="EMBL" id="CP093347">
    <property type="protein sequence ID" value="WOH00172.1"/>
    <property type="molecule type" value="Genomic_DNA"/>
</dbReference>
<comment type="similarity">
    <text evidence="2">Belongs to the CAF1 family.</text>
</comment>
<protein>
    <submittedName>
        <fullName evidence="3">Uncharacterized protein</fullName>
    </submittedName>
</protein>
<dbReference type="GO" id="GO:0000175">
    <property type="term" value="F:3'-5'-RNA exonuclease activity"/>
    <property type="evidence" value="ECO:0007669"/>
    <property type="project" value="TreeGrafter"/>
</dbReference>
<accession>A0A164Y126</accession>
<evidence type="ECO:0000256" key="1">
    <source>
        <dbReference type="ARBA" id="ARBA00001968"/>
    </source>
</evidence>
<comment type="cofactor">
    <cofactor evidence="1">
        <name>a divalent metal cation</name>
        <dbReference type="ChEBI" id="CHEBI:60240"/>
    </cofactor>
</comment>
<dbReference type="SUPFAM" id="SSF53098">
    <property type="entry name" value="Ribonuclease H-like"/>
    <property type="match status" value="1"/>
</dbReference>
<dbReference type="InterPro" id="IPR006941">
    <property type="entry name" value="RNase_CAF1"/>
</dbReference>
<dbReference type="InterPro" id="IPR012337">
    <property type="entry name" value="RNaseH-like_sf"/>
</dbReference>
<dbReference type="Pfam" id="PF04857">
    <property type="entry name" value="CAF1"/>
    <property type="match status" value="1"/>
</dbReference>
<keyword evidence="4" id="KW-1185">Reference proteome</keyword>
<dbReference type="PANTHER" id="PTHR15092">
    <property type="entry name" value="POLY A -SPECIFIC RIBONUCLEASE/TARGET OF EGR1, MEMBER 1"/>
    <property type="match status" value="1"/>
</dbReference>
<dbReference type="Gramene" id="KZM93833">
    <property type="protein sequence ID" value="KZM93833"/>
    <property type="gene ID" value="DCAR_017078"/>
</dbReference>
<organism evidence="3 4">
    <name type="scientific">Daucus carota subsp. sativus</name>
    <name type="common">Carrot</name>
    <dbReference type="NCBI Taxonomy" id="79200"/>
    <lineage>
        <taxon>Eukaryota</taxon>
        <taxon>Viridiplantae</taxon>
        <taxon>Streptophyta</taxon>
        <taxon>Embryophyta</taxon>
        <taxon>Tracheophyta</taxon>
        <taxon>Spermatophyta</taxon>
        <taxon>Magnoliopsida</taxon>
        <taxon>eudicotyledons</taxon>
        <taxon>Gunneridae</taxon>
        <taxon>Pentapetalae</taxon>
        <taxon>asterids</taxon>
        <taxon>campanulids</taxon>
        <taxon>Apiales</taxon>
        <taxon>Apiaceae</taxon>
        <taxon>Apioideae</taxon>
        <taxon>Scandiceae</taxon>
        <taxon>Daucinae</taxon>
        <taxon>Daucus</taxon>
        <taxon>Daucus sect. Daucus</taxon>
    </lineage>
</organism>